<dbReference type="RefSeq" id="WP_184340203.1">
    <property type="nucleotide sequence ID" value="NZ_JACHIG010000005.1"/>
</dbReference>
<dbReference type="PANTHER" id="PTHR43747">
    <property type="entry name" value="FAD-BINDING PROTEIN"/>
    <property type="match status" value="1"/>
</dbReference>
<evidence type="ECO:0000313" key="2">
    <source>
        <dbReference type="Proteomes" id="UP000590740"/>
    </source>
</evidence>
<protein>
    <submittedName>
        <fullName evidence="1">Flavin-dependent dehydrogenase</fullName>
    </submittedName>
</protein>
<keyword evidence="2" id="KW-1185">Reference proteome</keyword>
<sequence>MSQNPRIAILGAGPAGCALAAMLARQDIQALVYDDEKRPEMLVGESLIPGIVQILQRMGIEDKVAAIAQFKPGASFIHHRGTQMHFDFRTVTGRLPPYAYNVPRPTFDDVIKDHARALGVRFVKHRAGLVAHPGGTPELELDAAALAAGGYPDGCKPDLIIDCSGRSRTSARLLGIGAETGPRRDTAHFAHFTGIDHPYPAGQIVITYHPWGWSWRIPLPDSLSFGMVMHPKSLSEFGASAEERLDQVLATDPTLAPLTAHRKRVSEAYTYTNYQLISDRAHGPGWVSAGDAFGFVDPMLSPGVFLALDAAESLNAMFARHGEKLLDQPQKLQQELGRYEQRQRGWHEAWHEFIEYFYDGRIVAFYERGTKLKADHPGAFSNMMERMSSRILALMASGATTASTFSRMYLKCCSKWLLIPGRAQDLALPKHT</sequence>
<dbReference type="AlphaFoldDB" id="A0A7W7YBR9"/>
<dbReference type="InterPro" id="IPR050816">
    <property type="entry name" value="Flavin-dep_Halogenase_NPB"/>
</dbReference>
<proteinExistence type="predicted"/>
<name>A0A7W7YBR9_9BACT</name>
<accession>A0A7W7YBR9</accession>
<dbReference type="InterPro" id="IPR036188">
    <property type="entry name" value="FAD/NAD-bd_sf"/>
</dbReference>
<dbReference type="Proteomes" id="UP000590740">
    <property type="component" value="Unassembled WGS sequence"/>
</dbReference>
<dbReference type="Pfam" id="PF04820">
    <property type="entry name" value="Trp_halogenase"/>
    <property type="match status" value="2"/>
</dbReference>
<dbReference type="Gene3D" id="3.50.50.60">
    <property type="entry name" value="FAD/NAD(P)-binding domain"/>
    <property type="match status" value="1"/>
</dbReference>
<organism evidence="1 2">
    <name type="scientific">Prosthecobacter vanneervenii</name>
    <dbReference type="NCBI Taxonomy" id="48466"/>
    <lineage>
        <taxon>Bacteria</taxon>
        <taxon>Pseudomonadati</taxon>
        <taxon>Verrucomicrobiota</taxon>
        <taxon>Verrucomicrobiia</taxon>
        <taxon>Verrucomicrobiales</taxon>
        <taxon>Verrucomicrobiaceae</taxon>
        <taxon>Prosthecobacter</taxon>
    </lineage>
</organism>
<gene>
    <name evidence="1" type="ORF">HNQ65_002876</name>
</gene>
<dbReference type="SUPFAM" id="SSF51905">
    <property type="entry name" value="FAD/NAD(P)-binding domain"/>
    <property type="match status" value="1"/>
</dbReference>
<evidence type="ECO:0000313" key="1">
    <source>
        <dbReference type="EMBL" id="MBB5033293.1"/>
    </source>
</evidence>
<dbReference type="EMBL" id="JACHIG010000005">
    <property type="protein sequence ID" value="MBB5033293.1"/>
    <property type="molecule type" value="Genomic_DNA"/>
</dbReference>
<dbReference type="GO" id="GO:0004497">
    <property type="term" value="F:monooxygenase activity"/>
    <property type="evidence" value="ECO:0007669"/>
    <property type="project" value="InterPro"/>
</dbReference>
<dbReference type="PANTHER" id="PTHR43747:SF1">
    <property type="entry name" value="SLR1998 PROTEIN"/>
    <property type="match status" value="1"/>
</dbReference>
<dbReference type="InterPro" id="IPR006905">
    <property type="entry name" value="Flavin_halogenase"/>
</dbReference>
<comment type="caution">
    <text evidence="1">The sequence shown here is derived from an EMBL/GenBank/DDBJ whole genome shotgun (WGS) entry which is preliminary data.</text>
</comment>
<reference evidence="1 2" key="1">
    <citation type="submission" date="2020-08" db="EMBL/GenBank/DDBJ databases">
        <title>Genomic Encyclopedia of Type Strains, Phase IV (KMG-IV): sequencing the most valuable type-strain genomes for metagenomic binning, comparative biology and taxonomic classification.</title>
        <authorList>
            <person name="Goeker M."/>
        </authorList>
    </citation>
    <scope>NUCLEOTIDE SEQUENCE [LARGE SCALE GENOMIC DNA]</scope>
    <source>
        <strain evidence="1 2">DSM 12252</strain>
    </source>
</reference>